<organism evidence="3 4">
    <name type="scientific">Tritrichomonas musculus</name>
    <dbReference type="NCBI Taxonomy" id="1915356"/>
    <lineage>
        <taxon>Eukaryota</taxon>
        <taxon>Metamonada</taxon>
        <taxon>Parabasalia</taxon>
        <taxon>Tritrichomonadida</taxon>
        <taxon>Tritrichomonadidae</taxon>
        <taxon>Tritrichomonas</taxon>
    </lineage>
</organism>
<gene>
    <name evidence="3" type="ORF">M9Y10_020607</name>
</gene>
<accession>A0ABR2HE37</accession>
<keyword evidence="4" id="KW-1185">Reference proteome</keyword>
<dbReference type="Gene3D" id="3.10.110.10">
    <property type="entry name" value="Ubiquitin Conjugating Enzyme"/>
    <property type="match status" value="1"/>
</dbReference>
<evidence type="ECO:0000313" key="4">
    <source>
        <dbReference type="Proteomes" id="UP001470230"/>
    </source>
</evidence>
<comment type="caution">
    <text evidence="3">The sequence shown here is derived from an EMBL/GenBank/DDBJ whole genome shotgun (WGS) entry which is preliminary data.</text>
</comment>
<name>A0ABR2HE37_9EUKA</name>
<proteinExistence type="predicted"/>
<evidence type="ECO:0000259" key="2">
    <source>
        <dbReference type="PROSITE" id="PS50127"/>
    </source>
</evidence>
<dbReference type="InterPro" id="IPR000608">
    <property type="entry name" value="UBC"/>
</dbReference>
<dbReference type="InterPro" id="IPR016135">
    <property type="entry name" value="UBQ-conjugating_enzyme/RWD"/>
</dbReference>
<evidence type="ECO:0000313" key="3">
    <source>
        <dbReference type="EMBL" id="KAK8845689.1"/>
    </source>
</evidence>
<dbReference type="SMART" id="SM00212">
    <property type="entry name" value="UBCc"/>
    <property type="match status" value="1"/>
</dbReference>
<dbReference type="EMBL" id="JAPFFF010000030">
    <property type="protein sequence ID" value="KAK8845689.1"/>
    <property type="molecule type" value="Genomic_DNA"/>
</dbReference>
<evidence type="ECO:0000256" key="1">
    <source>
        <dbReference type="SAM" id="Coils"/>
    </source>
</evidence>
<dbReference type="SUPFAM" id="SSF54495">
    <property type="entry name" value="UBC-like"/>
    <property type="match status" value="1"/>
</dbReference>
<reference evidence="3 4" key="1">
    <citation type="submission" date="2024-04" db="EMBL/GenBank/DDBJ databases">
        <title>Tritrichomonas musculus Genome.</title>
        <authorList>
            <person name="Alves-Ferreira E."/>
            <person name="Grigg M."/>
            <person name="Lorenzi H."/>
            <person name="Galac M."/>
        </authorList>
    </citation>
    <scope>NUCLEOTIDE SEQUENCE [LARGE SCALE GENOMIC DNA]</scope>
    <source>
        <strain evidence="3 4">EAF2021</strain>
    </source>
</reference>
<feature type="coiled-coil region" evidence="1">
    <location>
        <begin position="1"/>
        <end position="42"/>
    </location>
</feature>
<keyword evidence="1" id="KW-0175">Coiled coil</keyword>
<dbReference type="Pfam" id="PF00179">
    <property type="entry name" value="UQ_con"/>
    <property type="match status" value="1"/>
</dbReference>
<sequence>MTTVEEDISILKEENRQLKAENRKLKDDIQRHEDLINVLIKSVKKLAGNNEVFDFGSPFKIIQRELLQYQDDDSLYFTIDKEDDELKKLRVTLSPPDDCPYSEGIFFLSLWVPSKYPAVPPAIQFETKIYHPNVNEFGMIDWETFQQSWIPSYSLKTAIEYIHNLLSHPQWGRGMMAAIESQYQNNPNDYIQTAREWTQMYAV</sequence>
<protein>
    <recommendedName>
        <fullName evidence="2">UBC core domain-containing protein</fullName>
    </recommendedName>
</protein>
<dbReference type="PANTHER" id="PTHR24068">
    <property type="entry name" value="UBIQUITIN-CONJUGATING ENZYME E2"/>
    <property type="match status" value="1"/>
</dbReference>
<feature type="domain" description="UBC core" evidence="2">
    <location>
        <begin position="57"/>
        <end position="203"/>
    </location>
</feature>
<dbReference type="PROSITE" id="PS50127">
    <property type="entry name" value="UBC_2"/>
    <property type="match status" value="1"/>
</dbReference>
<dbReference type="Proteomes" id="UP001470230">
    <property type="component" value="Unassembled WGS sequence"/>
</dbReference>